<dbReference type="EMBL" id="CP016907">
    <property type="protein sequence ID" value="AOC96706.1"/>
    <property type="molecule type" value="Genomic_DNA"/>
</dbReference>
<organism evidence="2 3">
    <name type="scientific">Flavobacterium anhuiense</name>
    <dbReference type="NCBI Taxonomy" id="459526"/>
    <lineage>
        <taxon>Bacteria</taxon>
        <taxon>Pseudomonadati</taxon>
        <taxon>Bacteroidota</taxon>
        <taxon>Flavobacteriia</taxon>
        <taxon>Flavobacteriales</taxon>
        <taxon>Flavobacteriaceae</taxon>
        <taxon>Flavobacterium</taxon>
    </lineage>
</organism>
<keyword evidence="1" id="KW-1133">Transmembrane helix</keyword>
<accession>A0AAC9D2C0</accession>
<dbReference type="RefSeq" id="WP_066034545.1">
    <property type="nucleotide sequence ID" value="NZ_CP016907.1"/>
</dbReference>
<dbReference type="InterPro" id="IPR023393">
    <property type="entry name" value="START-like_dom_sf"/>
</dbReference>
<evidence type="ECO:0000313" key="2">
    <source>
        <dbReference type="EMBL" id="AOC96706.1"/>
    </source>
</evidence>
<evidence type="ECO:0000256" key="1">
    <source>
        <dbReference type="SAM" id="Phobius"/>
    </source>
</evidence>
<proteinExistence type="predicted"/>
<dbReference type="KEGG" id="fjg:BB050_03617"/>
<dbReference type="Gene3D" id="3.30.530.20">
    <property type="match status" value="1"/>
</dbReference>
<keyword evidence="1" id="KW-0472">Membrane</keyword>
<evidence type="ECO:0000313" key="3">
    <source>
        <dbReference type="Proteomes" id="UP000093276"/>
    </source>
</evidence>
<dbReference type="InterPro" id="IPR019587">
    <property type="entry name" value="Polyketide_cyclase/dehydratase"/>
</dbReference>
<feature type="transmembrane region" description="Helical" evidence="1">
    <location>
        <begin position="7"/>
        <end position="25"/>
    </location>
</feature>
<dbReference type="CDD" id="cd07818">
    <property type="entry name" value="SRPBCC_1"/>
    <property type="match status" value="1"/>
</dbReference>
<dbReference type="GeneID" id="32309495"/>
<dbReference type="Pfam" id="PF10604">
    <property type="entry name" value="Polyketide_cyc2"/>
    <property type="match status" value="1"/>
</dbReference>
<dbReference type="AlphaFoldDB" id="A0AAC9D2C0"/>
<protein>
    <submittedName>
        <fullName evidence="2">Polyketide cyclase / dehydrase and lipid transport</fullName>
    </submittedName>
</protein>
<keyword evidence="1" id="KW-0812">Transmembrane</keyword>
<dbReference type="SUPFAM" id="SSF55961">
    <property type="entry name" value="Bet v1-like"/>
    <property type="match status" value="1"/>
</dbReference>
<sequence>MIFIKRILVILILFISIVLITAYFMPKEYSVEREITINKPADSIFKYVRSLKNQNEFSVWANMDPKMKVHYRGIDGMIGSVCSWESDVKEVGVGEQEITKITENRRLDFALRFKKPLDDTAVGFMSTEPISENQTKVKWGISGTIPYPTNIMLPLLRMDQMIGNDLQKGLENLKDKMEKK</sequence>
<reference evidence="2 3" key="1">
    <citation type="submission" date="2016-08" db="EMBL/GenBank/DDBJ databases">
        <title>Complete genome sequence of Flavobacterium johnsoniae strain GSE09, a volatile-producing biocontrol agent isolated from cucumber (Cucumis sativus).</title>
        <authorList>
            <person name="Jeong J.-J."/>
            <person name="Oh J.Y."/>
            <person name="Jim Y.J."/>
            <person name="Sang M.K."/>
            <person name="Kim K.D."/>
        </authorList>
    </citation>
    <scope>NUCLEOTIDE SEQUENCE [LARGE SCALE GENOMIC DNA]</scope>
    <source>
        <strain evidence="2 3">GSE09</strain>
    </source>
</reference>
<dbReference type="Proteomes" id="UP000093276">
    <property type="component" value="Chromosome"/>
</dbReference>
<name>A0AAC9D2C0_9FLAO</name>
<gene>
    <name evidence="2" type="ORF">BB050_03617</name>
</gene>